<dbReference type="GO" id="GO:0006508">
    <property type="term" value="P:proteolysis"/>
    <property type="evidence" value="ECO:0007669"/>
    <property type="project" value="UniProtKB-KW"/>
</dbReference>
<keyword evidence="11" id="KW-1185">Reference proteome</keyword>
<sequence>MTILPKKKHPDGKKNEGNNGNDLRHSRSRNNCARTSGERANRSSDEINESAGYRGGNLELRGTSESSSNGKRRYRNSTNDYRRRDEAGYNSEDEYDVCESNEQPTEEVEKQFEKILKEKKGFVIKKTVEDGACLFRAVADQVYGDQEMHSIVRKHCMDYMVK</sequence>
<dbReference type="Proteomes" id="UP001152795">
    <property type="component" value="Unassembled WGS sequence"/>
</dbReference>
<dbReference type="InterPro" id="IPR050704">
    <property type="entry name" value="Peptidase_C85-like"/>
</dbReference>
<evidence type="ECO:0000256" key="3">
    <source>
        <dbReference type="ARBA" id="ARBA00012759"/>
    </source>
</evidence>
<dbReference type="SUPFAM" id="SSF54001">
    <property type="entry name" value="Cysteine proteinases"/>
    <property type="match status" value="1"/>
</dbReference>
<dbReference type="GO" id="GO:0016579">
    <property type="term" value="P:protein deubiquitination"/>
    <property type="evidence" value="ECO:0007669"/>
    <property type="project" value="TreeGrafter"/>
</dbReference>
<accession>A0A7D9K4L8</accession>
<dbReference type="InterPro" id="IPR003323">
    <property type="entry name" value="OTU_dom"/>
</dbReference>
<organism evidence="10 11">
    <name type="scientific">Paramuricea clavata</name>
    <name type="common">Red gorgonian</name>
    <name type="synonym">Violescent sea-whip</name>
    <dbReference type="NCBI Taxonomy" id="317549"/>
    <lineage>
        <taxon>Eukaryota</taxon>
        <taxon>Metazoa</taxon>
        <taxon>Cnidaria</taxon>
        <taxon>Anthozoa</taxon>
        <taxon>Octocorallia</taxon>
        <taxon>Malacalcyonacea</taxon>
        <taxon>Plexauridae</taxon>
        <taxon>Paramuricea</taxon>
    </lineage>
</organism>
<dbReference type="PANTHER" id="PTHR12419:SF4">
    <property type="entry name" value="OTU DOMAIN-CONTAINING PROTEIN 5"/>
    <property type="match status" value="1"/>
</dbReference>
<evidence type="ECO:0000313" key="11">
    <source>
        <dbReference type="Proteomes" id="UP001152795"/>
    </source>
</evidence>
<dbReference type="EMBL" id="CACRXK020028150">
    <property type="protein sequence ID" value="CAB4041338.1"/>
    <property type="molecule type" value="Genomic_DNA"/>
</dbReference>
<protein>
    <recommendedName>
        <fullName evidence="3">ubiquitinyl hydrolase 1</fullName>
        <ecNumber evidence="3">3.4.19.12</ecNumber>
    </recommendedName>
    <alternativeName>
        <fullName evidence="7">Deubiquitinating enzyme A</fullName>
    </alternativeName>
</protein>
<keyword evidence="5" id="KW-0833">Ubl conjugation pathway</keyword>
<evidence type="ECO:0000256" key="6">
    <source>
        <dbReference type="ARBA" id="ARBA00022801"/>
    </source>
</evidence>
<comment type="caution">
    <text evidence="10">The sequence shown here is derived from an EMBL/GenBank/DDBJ whole genome shotgun (WGS) entry which is preliminary data.</text>
</comment>
<evidence type="ECO:0000256" key="2">
    <source>
        <dbReference type="ARBA" id="ARBA00010407"/>
    </source>
</evidence>
<dbReference type="GO" id="GO:0061578">
    <property type="term" value="F:K63-linked deubiquitinase activity"/>
    <property type="evidence" value="ECO:0007669"/>
    <property type="project" value="TreeGrafter"/>
</dbReference>
<keyword evidence="4" id="KW-0645">Protease</keyword>
<dbReference type="PROSITE" id="PS50802">
    <property type="entry name" value="OTU"/>
    <property type="match status" value="1"/>
</dbReference>
<keyword evidence="6" id="KW-0378">Hydrolase</keyword>
<feature type="compositionally biased region" description="Basic residues" evidence="8">
    <location>
        <begin position="1"/>
        <end position="11"/>
    </location>
</feature>
<feature type="domain" description="OTU" evidence="9">
    <location>
        <begin position="122"/>
        <end position="162"/>
    </location>
</feature>
<evidence type="ECO:0000259" key="9">
    <source>
        <dbReference type="PROSITE" id="PS50802"/>
    </source>
</evidence>
<dbReference type="InterPro" id="IPR038765">
    <property type="entry name" value="Papain-like_cys_pep_sf"/>
</dbReference>
<feature type="region of interest" description="Disordered" evidence="8">
    <location>
        <begin position="1"/>
        <end position="104"/>
    </location>
</feature>
<dbReference type="Gene3D" id="3.90.70.80">
    <property type="match status" value="1"/>
</dbReference>
<dbReference type="GO" id="GO:0004843">
    <property type="term" value="F:cysteine-type deubiquitinase activity"/>
    <property type="evidence" value="ECO:0007669"/>
    <property type="project" value="UniProtKB-EC"/>
</dbReference>
<feature type="compositionally biased region" description="Basic and acidic residues" evidence="8">
    <location>
        <begin position="36"/>
        <end position="45"/>
    </location>
</feature>
<evidence type="ECO:0000313" key="10">
    <source>
        <dbReference type="EMBL" id="CAB4041338.1"/>
    </source>
</evidence>
<dbReference type="AlphaFoldDB" id="A0A7D9K4L8"/>
<evidence type="ECO:0000256" key="1">
    <source>
        <dbReference type="ARBA" id="ARBA00000707"/>
    </source>
</evidence>
<evidence type="ECO:0000256" key="7">
    <source>
        <dbReference type="ARBA" id="ARBA00033460"/>
    </source>
</evidence>
<comment type="catalytic activity">
    <reaction evidence="1">
        <text>Thiol-dependent hydrolysis of ester, thioester, amide, peptide and isopeptide bonds formed by the C-terminal Gly of ubiquitin (a 76-residue protein attached to proteins as an intracellular targeting signal).</text>
        <dbReference type="EC" id="3.4.19.12"/>
    </reaction>
</comment>
<evidence type="ECO:0000256" key="8">
    <source>
        <dbReference type="SAM" id="MobiDB-lite"/>
    </source>
</evidence>
<evidence type="ECO:0000256" key="5">
    <source>
        <dbReference type="ARBA" id="ARBA00022786"/>
    </source>
</evidence>
<proteinExistence type="inferred from homology"/>
<dbReference type="EC" id="3.4.19.12" evidence="3"/>
<name>A0A7D9K4L8_PARCT</name>
<dbReference type="OrthoDB" id="409956at2759"/>
<reference evidence="10" key="1">
    <citation type="submission" date="2020-04" db="EMBL/GenBank/DDBJ databases">
        <authorList>
            <person name="Alioto T."/>
            <person name="Alioto T."/>
            <person name="Gomez Garrido J."/>
        </authorList>
    </citation>
    <scope>NUCLEOTIDE SEQUENCE</scope>
    <source>
        <strain evidence="10">A484AB</strain>
    </source>
</reference>
<dbReference type="PANTHER" id="PTHR12419">
    <property type="entry name" value="OTU DOMAIN CONTAINING PROTEIN"/>
    <property type="match status" value="1"/>
</dbReference>
<gene>
    <name evidence="10" type="ORF">PACLA_8A010788</name>
</gene>
<evidence type="ECO:0000256" key="4">
    <source>
        <dbReference type="ARBA" id="ARBA00022670"/>
    </source>
</evidence>
<comment type="similarity">
    <text evidence="2">Belongs to the peptidase C85 family.</text>
</comment>